<dbReference type="Pfam" id="PF01494">
    <property type="entry name" value="FAD_binding_3"/>
    <property type="match status" value="1"/>
</dbReference>
<proteinExistence type="predicted"/>
<evidence type="ECO:0000259" key="7">
    <source>
        <dbReference type="Pfam" id="PF01494"/>
    </source>
</evidence>
<sequence length="413" mass="45796">MTAGVTGLAIAHGLQKAGIPFKIFDDETSASARPREWTMGLHWALPLLKSLLPDQLASRISEAYVDSSLDWTQSPLDRMRMYNGLTGDIMKDIPIKGQIVRVSRRKLRTFLTEGINIKYGHLLTDIHYNSNNTITAAFANGTTEAGSLIVGADGPRSAVRGLLLSEEEASVKPLENVIHTNITFCPQDKEKALFLRSAHPAWSICLHPDLFCMLSIQDTPSADPTTWSFQIVSGWLGSRSSFPTSSSRITELKRRGNLLCEPFKSAFDCLNENLDCRYEELSCWETQEWDCQNGRVALAGDAAHAMPPHRGQGLNHAIQDAYNLVNILTKHYAPSSTSSDLSSELQSYANEVSIRGAEEVRLTKQNAYMVLDWKLLEQSPIFKHALDRSSVVDNKEEKEVETAQKEVTAMAGA</sequence>
<evidence type="ECO:0000256" key="3">
    <source>
        <dbReference type="ARBA" id="ARBA00022827"/>
    </source>
</evidence>
<feature type="domain" description="FAD-binding" evidence="7">
    <location>
        <begin position="290"/>
        <end position="337"/>
    </location>
</feature>
<accession>A0A4V4JRJ2</accession>
<gene>
    <name evidence="8" type="ORF">D6D01_09433</name>
</gene>
<reference evidence="8 9" key="1">
    <citation type="submission" date="2018-10" db="EMBL/GenBank/DDBJ databases">
        <title>Fifty Aureobasidium pullulans genomes reveal a recombining polyextremotolerant generalist.</title>
        <authorList>
            <person name="Gostincar C."/>
            <person name="Turk M."/>
            <person name="Zajc J."/>
            <person name="Gunde-Cimerman N."/>
        </authorList>
    </citation>
    <scope>NUCLEOTIDE SEQUENCE [LARGE SCALE GENOMIC DNA]</scope>
    <source>
        <strain evidence="8 9">EXF-6604</strain>
    </source>
</reference>
<organism evidence="8 9">
    <name type="scientific">Aureobasidium pullulans</name>
    <name type="common">Black yeast</name>
    <name type="synonym">Pullularia pullulans</name>
    <dbReference type="NCBI Taxonomy" id="5580"/>
    <lineage>
        <taxon>Eukaryota</taxon>
        <taxon>Fungi</taxon>
        <taxon>Dikarya</taxon>
        <taxon>Ascomycota</taxon>
        <taxon>Pezizomycotina</taxon>
        <taxon>Dothideomycetes</taxon>
        <taxon>Dothideomycetidae</taxon>
        <taxon>Dothideales</taxon>
        <taxon>Saccotheciaceae</taxon>
        <taxon>Aureobasidium</taxon>
    </lineage>
</organism>
<dbReference type="PANTHER" id="PTHR47178:SF3">
    <property type="entry name" value="FAD-BINDING DOMAIN-CONTAINING PROTEIN"/>
    <property type="match status" value="1"/>
</dbReference>
<dbReference type="SUPFAM" id="SSF51905">
    <property type="entry name" value="FAD/NAD(P)-binding domain"/>
    <property type="match status" value="1"/>
</dbReference>
<dbReference type="AlphaFoldDB" id="A0A4V4JRJ2"/>
<dbReference type="PRINTS" id="PR00420">
    <property type="entry name" value="RNGMNOXGNASE"/>
</dbReference>
<keyword evidence="2" id="KW-0285">Flavoprotein</keyword>
<evidence type="ECO:0000256" key="1">
    <source>
        <dbReference type="ARBA" id="ARBA00001974"/>
    </source>
</evidence>
<dbReference type="PANTHER" id="PTHR47178">
    <property type="entry name" value="MONOOXYGENASE, FAD-BINDING"/>
    <property type="match status" value="1"/>
</dbReference>
<name>A0A4V4JRJ2_AURPU</name>
<keyword evidence="3" id="KW-0274">FAD</keyword>
<feature type="compositionally biased region" description="Basic and acidic residues" evidence="6">
    <location>
        <begin position="393"/>
        <end position="404"/>
    </location>
</feature>
<evidence type="ECO:0000256" key="4">
    <source>
        <dbReference type="ARBA" id="ARBA00023002"/>
    </source>
</evidence>
<comment type="caution">
    <text evidence="8">The sequence shown here is derived from an EMBL/GenBank/DDBJ whole genome shotgun (WGS) entry which is preliminary data.</text>
</comment>
<dbReference type="Gene3D" id="3.50.50.60">
    <property type="entry name" value="FAD/NAD(P)-binding domain"/>
    <property type="match status" value="1"/>
</dbReference>
<keyword evidence="4" id="KW-0560">Oxidoreductase</keyword>
<evidence type="ECO:0000256" key="2">
    <source>
        <dbReference type="ARBA" id="ARBA00022630"/>
    </source>
</evidence>
<feature type="region of interest" description="Disordered" evidence="6">
    <location>
        <begin position="392"/>
        <end position="413"/>
    </location>
</feature>
<protein>
    <submittedName>
        <fullName evidence="8">FAD/NAD(P)-binding domain-containing protein</fullName>
    </submittedName>
</protein>
<dbReference type="EMBL" id="QZBD01000643">
    <property type="protein sequence ID" value="THY10043.1"/>
    <property type="molecule type" value="Genomic_DNA"/>
</dbReference>
<dbReference type="InterPro" id="IPR036188">
    <property type="entry name" value="FAD/NAD-bd_sf"/>
</dbReference>
<comment type="cofactor">
    <cofactor evidence="1">
        <name>FAD</name>
        <dbReference type="ChEBI" id="CHEBI:57692"/>
    </cofactor>
</comment>
<dbReference type="GO" id="GO:0071949">
    <property type="term" value="F:FAD binding"/>
    <property type="evidence" value="ECO:0007669"/>
    <property type="project" value="InterPro"/>
</dbReference>
<dbReference type="Proteomes" id="UP000306584">
    <property type="component" value="Unassembled WGS sequence"/>
</dbReference>
<dbReference type="InterPro" id="IPR002938">
    <property type="entry name" value="FAD-bd"/>
</dbReference>
<evidence type="ECO:0000256" key="5">
    <source>
        <dbReference type="ARBA" id="ARBA00023033"/>
    </source>
</evidence>
<evidence type="ECO:0000256" key="6">
    <source>
        <dbReference type="SAM" id="MobiDB-lite"/>
    </source>
</evidence>
<evidence type="ECO:0000313" key="8">
    <source>
        <dbReference type="EMBL" id="THY10043.1"/>
    </source>
</evidence>
<keyword evidence="5" id="KW-0503">Monooxygenase</keyword>
<evidence type="ECO:0000313" key="9">
    <source>
        <dbReference type="Proteomes" id="UP000306584"/>
    </source>
</evidence>
<dbReference type="GO" id="GO:0004497">
    <property type="term" value="F:monooxygenase activity"/>
    <property type="evidence" value="ECO:0007669"/>
    <property type="project" value="UniProtKB-KW"/>
</dbReference>